<evidence type="ECO:0000256" key="10">
    <source>
        <dbReference type="ARBA" id="ARBA00023136"/>
    </source>
</evidence>
<protein>
    <recommendedName>
        <fullName evidence="15">TIR domain-containing protein</fullName>
    </recommendedName>
</protein>
<evidence type="ECO:0000256" key="7">
    <source>
        <dbReference type="ARBA" id="ARBA00022737"/>
    </source>
</evidence>
<dbReference type="PROSITE" id="PS50104">
    <property type="entry name" value="TIR"/>
    <property type="match status" value="1"/>
</dbReference>
<evidence type="ECO:0000256" key="3">
    <source>
        <dbReference type="ARBA" id="ARBA00022588"/>
    </source>
</evidence>
<dbReference type="PANTHER" id="PTHR24365">
    <property type="entry name" value="TOLL-LIKE RECEPTOR"/>
    <property type="match status" value="1"/>
</dbReference>
<dbReference type="SUPFAM" id="SSF52200">
    <property type="entry name" value="Toll/Interleukin receptor TIR domain"/>
    <property type="match status" value="1"/>
</dbReference>
<dbReference type="InterPro" id="IPR003591">
    <property type="entry name" value="Leu-rich_rpt_typical-subtyp"/>
</dbReference>
<dbReference type="Ensembl" id="ENSATET00000078760.1">
    <property type="protein sequence ID" value="ENSATEP00000075959.1"/>
    <property type="gene ID" value="ENSATEG00000033694.1"/>
</dbReference>
<feature type="transmembrane region" description="Helical" evidence="14">
    <location>
        <begin position="780"/>
        <end position="797"/>
    </location>
</feature>
<evidence type="ECO:0000256" key="5">
    <source>
        <dbReference type="ARBA" id="ARBA00022692"/>
    </source>
</evidence>
<dbReference type="SMART" id="SM00364">
    <property type="entry name" value="LRR_BAC"/>
    <property type="match status" value="7"/>
</dbReference>
<dbReference type="GO" id="GO:0038023">
    <property type="term" value="F:signaling receptor activity"/>
    <property type="evidence" value="ECO:0007669"/>
    <property type="project" value="TreeGrafter"/>
</dbReference>
<keyword evidence="13" id="KW-0395">Inflammatory response</keyword>
<dbReference type="SMART" id="SM00365">
    <property type="entry name" value="LRR_SD22"/>
    <property type="match status" value="8"/>
</dbReference>
<keyword evidence="9 14" id="KW-1133">Transmembrane helix</keyword>
<keyword evidence="11" id="KW-0675">Receptor</keyword>
<dbReference type="InterPro" id="IPR000483">
    <property type="entry name" value="Cys-rich_flank_reg_C"/>
</dbReference>
<dbReference type="AlphaFoldDB" id="A0AAQ6IKZ8"/>
<evidence type="ECO:0000256" key="14">
    <source>
        <dbReference type="SAM" id="Phobius"/>
    </source>
</evidence>
<keyword evidence="12" id="KW-0325">Glycoprotein</keyword>
<evidence type="ECO:0000256" key="9">
    <source>
        <dbReference type="ARBA" id="ARBA00022989"/>
    </source>
</evidence>
<reference evidence="16" key="2">
    <citation type="submission" date="2025-05" db="UniProtKB">
        <authorList>
            <consortium name="Ensembl"/>
        </authorList>
    </citation>
    <scope>IDENTIFICATION</scope>
</reference>
<dbReference type="Pfam" id="PF01582">
    <property type="entry name" value="TIR"/>
    <property type="match status" value="1"/>
</dbReference>
<name>A0AAQ6IKZ8_ANATE</name>
<sequence>EFFLRDLNSILHFENCSMLFTGSKVNVKFGAGVKFLKAAGSLQQDLHNQVSVPFKQQHALSSSCCLWNRELVIVPDDLPRHVTSVKLFHNLLKKIHRKDFGSLSKLRSLNLQDNYITHVDDGSFIHLGALTTLDIRSNRLTNLTANLFQGLSNLTVLVLSTNHIKLIHTSAFQFLSSLQTVMLGFNNLQQITDIQPILQLAHLQELSISYNLFTSFETKDLQLSKSSGLKVLDVSYNKLKKFSITTPIFPHLQSIDLSRCGQAGVLKWDIPDKSLLRNITHLYLGNTLIPFGEIQQVLQSLDSLMHLRLDYMEKLIHKHLLAIVCKIPTLRKLDLFWNKVPNLSAKLVSCSQLSELDLSDTHMTELSKGSVRSMRRLRSLNVEHNLLTKVPDDVRSLSSLEILNLSYNLISELSCDDFINTTRLTELYLTSNFITELNRCIFENFDDLKVLYMSDNMIRTYGQVFNVGPPNLVSLDLSRNFVSCFDDGEFQGLRSLKYLDLVSNYIERIKHEAFDGLNNLETLVVSLPLDFRYNFRGLRHLENLTVHFSMGGSFQSPHADDYEAVFDVECLKVFTIICSDSHSDISLDVQILQAMKHLEAFTADNISVSAPDPITFQFNPQLKRLTITRTDLSDLDPELFHPIPNLEVLDFSNCYLKSLDFLAQVDLSALRYLKVTDNDLTVINETVFQSLPALTYLDLGNNPFTCDCSNAGFIQWVMSNAQTQVVNAHQYTCSFPVAQQGRKLLEFNTESCWMDVSFICFISSTCLVVLTLLSSFIYHFLRWQLAYGFYLFLAFLYDSRKKKKGTPHQFDAFVSYNVHDEAWVYREMLPVLEEEQGWRLCLHHRDFQPGKPIMENITDAIYGSRKTICVISRHYLQSEWCSREIQMASFRLFDEQKDVLILLFLEEIPTQQLSPYYRMRKLVKRRTYLSWPQAGQHTGVFWQNVRRALETGDGPTDNNLLTGPAQC</sequence>
<dbReference type="Gene3D" id="3.80.10.10">
    <property type="entry name" value="Ribonuclease Inhibitor"/>
    <property type="match status" value="4"/>
</dbReference>
<keyword evidence="8" id="KW-0391">Immunity</keyword>
<dbReference type="Pfam" id="PF13855">
    <property type="entry name" value="LRR_8"/>
    <property type="match status" value="4"/>
</dbReference>
<keyword evidence="6" id="KW-0732">Signal</keyword>
<dbReference type="SMART" id="SM00369">
    <property type="entry name" value="LRR_TYP"/>
    <property type="match status" value="13"/>
</dbReference>
<dbReference type="InterPro" id="IPR000157">
    <property type="entry name" value="TIR_dom"/>
</dbReference>
<feature type="domain" description="TIR" evidence="15">
    <location>
        <begin position="808"/>
        <end position="949"/>
    </location>
</feature>
<evidence type="ECO:0000256" key="12">
    <source>
        <dbReference type="ARBA" id="ARBA00023180"/>
    </source>
</evidence>
<feature type="transmembrane region" description="Helical" evidence="14">
    <location>
        <begin position="752"/>
        <end position="774"/>
    </location>
</feature>
<dbReference type="GO" id="GO:0006954">
    <property type="term" value="P:inflammatory response"/>
    <property type="evidence" value="ECO:0007669"/>
    <property type="project" value="UniProtKB-KW"/>
</dbReference>
<keyword evidence="3" id="KW-0399">Innate immunity</keyword>
<dbReference type="PROSITE" id="PS51450">
    <property type="entry name" value="LRR"/>
    <property type="match status" value="2"/>
</dbReference>
<keyword evidence="5 14" id="KW-0812">Transmembrane</keyword>
<dbReference type="Proteomes" id="UP000265040">
    <property type="component" value="Chromosome 11"/>
</dbReference>
<dbReference type="Ensembl" id="ENSATET00000080242.1">
    <property type="protein sequence ID" value="ENSATEP00000078271.1"/>
    <property type="gene ID" value="ENSATEG00000032809.1"/>
</dbReference>
<evidence type="ECO:0000256" key="4">
    <source>
        <dbReference type="ARBA" id="ARBA00022614"/>
    </source>
</evidence>
<comment type="subcellular location">
    <subcellularLocation>
        <location evidence="1">Membrane</location>
        <topology evidence="1">Single-pass type I membrane protein</topology>
    </subcellularLocation>
</comment>
<keyword evidence="4" id="KW-0433">Leucine-rich repeat</keyword>
<evidence type="ECO:0000313" key="17">
    <source>
        <dbReference type="Proteomes" id="UP000265040"/>
    </source>
</evidence>
<dbReference type="SUPFAM" id="SSF52058">
    <property type="entry name" value="L domain-like"/>
    <property type="match status" value="2"/>
</dbReference>
<dbReference type="GO" id="GO:0005886">
    <property type="term" value="C:plasma membrane"/>
    <property type="evidence" value="ECO:0007669"/>
    <property type="project" value="TreeGrafter"/>
</dbReference>
<accession>A0AAQ6IKZ8</accession>
<evidence type="ECO:0000256" key="1">
    <source>
        <dbReference type="ARBA" id="ARBA00004479"/>
    </source>
</evidence>
<reference evidence="16 17" key="1">
    <citation type="submission" date="2021-04" db="EMBL/GenBank/DDBJ databases">
        <authorList>
            <consortium name="Wellcome Sanger Institute Data Sharing"/>
        </authorList>
    </citation>
    <scope>NUCLEOTIDE SEQUENCE [LARGE SCALE GENOMIC DNA]</scope>
</reference>
<evidence type="ECO:0000313" key="16">
    <source>
        <dbReference type="Ensembl" id="ENSATEP00000075959.1"/>
    </source>
</evidence>
<dbReference type="InterPro" id="IPR001611">
    <property type="entry name" value="Leu-rich_rpt"/>
</dbReference>
<proteinExistence type="inferred from homology"/>
<dbReference type="GO" id="GO:0045087">
    <property type="term" value="P:innate immune response"/>
    <property type="evidence" value="ECO:0007669"/>
    <property type="project" value="UniProtKB-KW"/>
</dbReference>
<organism evidence="16 17">
    <name type="scientific">Anabas testudineus</name>
    <name type="common">Climbing perch</name>
    <name type="synonym">Anthias testudineus</name>
    <dbReference type="NCBI Taxonomy" id="64144"/>
    <lineage>
        <taxon>Eukaryota</taxon>
        <taxon>Metazoa</taxon>
        <taxon>Chordata</taxon>
        <taxon>Craniata</taxon>
        <taxon>Vertebrata</taxon>
        <taxon>Euteleostomi</taxon>
        <taxon>Actinopterygii</taxon>
        <taxon>Neopterygii</taxon>
        <taxon>Teleostei</taxon>
        <taxon>Neoteleostei</taxon>
        <taxon>Acanthomorphata</taxon>
        <taxon>Anabantaria</taxon>
        <taxon>Anabantiformes</taxon>
        <taxon>Anabantoidei</taxon>
        <taxon>Anabantidae</taxon>
        <taxon>Anabas</taxon>
    </lineage>
</organism>
<evidence type="ECO:0000259" key="15">
    <source>
        <dbReference type="PROSITE" id="PS50104"/>
    </source>
</evidence>
<keyword evidence="10 14" id="KW-0472">Membrane</keyword>
<dbReference type="SMART" id="SM00255">
    <property type="entry name" value="TIR"/>
    <property type="match status" value="1"/>
</dbReference>
<dbReference type="Gene3D" id="3.40.50.10140">
    <property type="entry name" value="Toll/interleukin-1 receptor homology (TIR) domain"/>
    <property type="match status" value="1"/>
</dbReference>
<evidence type="ECO:0000256" key="8">
    <source>
        <dbReference type="ARBA" id="ARBA00022859"/>
    </source>
</evidence>
<dbReference type="GO" id="GO:0007165">
    <property type="term" value="P:signal transduction"/>
    <property type="evidence" value="ECO:0007669"/>
    <property type="project" value="InterPro"/>
</dbReference>
<evidence type="ECO:0000256" key="13">
    <source>
        <dbReference type="ARBA" id="ARBA00023198"/>
    </source>
</evidence>
<dbReference type="InterPro" id="IPR032675">
    <property type="entry name" value="LRR_dom_sf"/>
</dbReference>
<keyword evidence="7" id="KW-0677">Repeat</keyword>
<keyword evidence="17" id="KW-1185">Reference proteome</keyword>
<evidence type="ECO:0000256" key="6">
    <source>
        <dbReference type="ARBA" id="ARBA00022729"/>
    </source>
</evidence>
<dbReference type="PANTHER" id="PTHR24365:SF522">
    <property type="entry name" value="LOW QUALITY PROTEIN: TOLL-LIKE RECEPTOR 13-RELATED"/>
    <property type="match status" value="1"/>
</dbReference>
<evidence type="ECO:0000256" key="11">
    <source>
        <dbReference type="ARBA" id="ARBA00023170"/>
    </source>
</evidence>
<dbReference type="InterPro" id="IPR035897">
    <property type="entry name" value="Toll_tir_struct_dom_sf"/>
</dbReference>
<comment type="similarity">
    <text evidence="2">Belongs to the Toll-like receptor family.</text>
</comment>
<dbReference type="GeneTree" id="ENSGT00940000163999"/>
<dbReference type="SMART" id="SM00082">
    <property type="entry name" value="LRRCT"/>
    <property type="match status" value="1"/>
</dbReference>
<evidence type="ECO:0000256" key="2">
    <source>
        <dbReference type="ARBA" id="ARBA00009634"/>
    </source>
</evidence>
<dbReference type="FunFam" id="3.40.50.10140:FF:000001">
    <property type="entry name" value="Toll-like receptor 2"/>
    <property type="match status" value="1"/>
</dbReference>